<keyword evidence="2" id="KW-1185">Reference proteome</keyword>
<comment type="caution">
    <text evidence="1">The sequence shown here is derived from an EMBL/GenBank/DDBJ whole genome shotgun (WGS) entry which is preliminary data.</text>
</comment>
<organism evidence="1 2">
    <name type="scientific">Bionectria ochroleuca</name>
    <name type="common">Gliocladium roseum</name>
    <dbReference type="NCBI Taxonomy" id="29856"/>
    <lineage>
        <taxon>Eukaryota</taxon>
        <taxon>Fungi</taxon>
        <taxon>Dikarya</taxon>
        <taxon>Ascomycota</taxon>
        <taxon>Pezizomycotina</taxon>
        <taxon>Sordariomycetes</taxon>
        <taxon>Hypocreomycetidae</taxon>
        <taxon>Hypocreales</taxon>
        <taxon>Bionectriaceae</taxon>
        <taxon>Clonostachys</taxon>
    </lineage>
</organism>
<dbReference type="Proteomes" id="UP000766486">
    <property type="component" value="Unassembled WGS sequence"/>
</dbReference>
<protein>
    <submittedName>
        <fullName evidence="1">Uncharacterized protein</fullName>
    </submittedName>
</protein>
<reference evidence="1 2" key="1">
    <citation type="submission" date="2019-06" db="EMBL/GenBank/DDBJ databases">
        <authorList>
            <person name="Broberg M."/>
        </authorList>
    </citation>
    <scope>NUCLEOTIDE SEQUENCE [LARGE SCALE GENOMIC DNA]</scope>
</reference>
<evidence type="ECO:0000313" key="2">
    <source>
        <dbReference type="Proteomes" id="UP000766486"/>
    </source>
</evidence>
<name>A0ABY6UL70_BIOOC</name>
<evidence type="ECO:0000313" key="1">
    <source>
        <dbReference type="EMBL" id="VUC31952.1"/>
    </source>
</evidence>
<gene>
    <name evidence="1" type="ORF">CLO192961_LOCUS315806</name>
</gene>
<accession>A0ABY6UL70</accession>
<dbReference type="EMBL" id="CABFNS010000837">
    <property type="protein sequence ID" value="VUC31952.1"/>
    <property type="molecule type" value="Genomic_DNA"/>
</dbReference>
<sequence length="209" mass="23696">MDIHGYDIYCGLCGGPLHHHDWHPSTEVPKPDLSWLTENTFVIGDNPKSVAQSKIWISKSARMYVLGKLDCSLDNNQDPAMDGIADIANLMAYCHDEGRELPFCVPFHGSCHQLLCAYLRVRVTDMNKEAFHHSLKDLALPNATKGCLDIDYGQISICHGRQLWKIVDGTEYFMFDPLHVHELQECYRNMPRLQEPQSSHASLELSPGF</sequence>
<proteinExistence type="predicted"/>